<protein>
    <submittedName>
        <fullName evidence="8">Unnamed protein product</fullName>
    </submittedName>
</protein>
<evidence type="ECO:0000256" key="5">
    <source>
        <dbReference type="ARBA" id="ARBA00023136"/>
    </source>
</evidence>
<accession>A0A9W6TEX4</accession>
<keyword evidence="5 6" id="KW-0472">Membrane</keyword>
<comment type="similarity">
    <text evidence="2">Belongs to the PA-phosphatase related phosphoesterase family.</text>
</comment>
<feature type="domain" description="Phosphatidic acid phosphatase type 2/haloperoxidase" evidence="7">
    <location>
        <begin position="120"/>
        <end position="197"/>
    </location>
</feature>
<evidence type="ECO:0000259" key="7">
    <source>
        <dbReference type="Pfam" id="PF01569"/>
    </source>
</evidence>
<dbReference type="GO" id="GO:0008195">
    <property type="term" value="F:phosphatidate phosphatase activity"/>
    <property type="evidence" value="ECO:0007669"/>
    <property type="project" value="TreeGrafter"/>
</dbReference>
<evidence type="ECO:0000256" key="6">
    <source>
        <dbReference type="SAM" id="Phobius"/>
    </source>
</evidence>
<evidence type="ECO:0000256" key="3">
    <source>
        <dbReference type="ARBA" id="ARBA00022692"/>
    </source>
</evidence>
<evidence type="ECO:0000313" key="9">
    <source>
        <dbReference type="Proteomes" id="UP001165083"/>
    </source>
</evidence>
<gene>
    <name evidence="8" type="ORF">Plil01_000201600</name>
</gene>
<dbReference type="InterPro" id="IPR043216">
    <property type="entry name" value="PAP-like"/>
</dbReference>
<dbReference type="PANTHER" id="PTHR10165">
    <property type="entry name" value="LIPID PHOSPHATE PHOSPHATASE"/>
    <property type="match status" value="1"/>
</dbReference>
<dbReference type="OrthoDB" id="10030083at2759"/>
<keyword evidence="3 6" id="KW-0812">Transmembrane</keyword>
<dbReference type="AlphaFoldDB" id="A0A9W6TEX4"/>
<dbReference type="Gene3D" id="1.20.144.10">
    <property type="entry name" value="Phosphatidic acid phosphatase type 2/haloperoxidase"/>
    <property type="match status" value="1"/>
</dbReference>
<evidence type="ECO:0000256" key="1">
    <source>
        <dbReference type="ARBA" id="ARBA00004141"/>
    </source>
</evidence>
<dbReference type="GO" id="GO:0016020">
    <property type="term" value="C:membrane"/>
    <property type="evidence" value="ECO:0007669"/>
    <property type="project" value="UniProtKB-SubCell"/>
</dbReference>
<evidence type="ECO:0000256" key="4">
    <source>
        <dbReference type="ARBA" id="ARBA00022989"/>
    </source>
</evidence>
<evidence type="ECO:0000256" key="2">
    <source>
        <dbReference type="ARBA" id="ARBA00008816"/>
    </source>
</evidence>
<name>A0A9W6TEX4_9STRA</name>
<feature type="transmembrane region" description="Helical" evidence="6">
    <location>
        <begin position="81"/>
        <end position="103"/>
    </location>
</feature>
<dbReference type="SUPFAM" id="SSF48317">
    <property type="entry name" value="Acid phosphatase/Vanadium-dependent haloperoxidase"/>
    <property type="match status" value="1"/>
</dbReference>
<comment type="subcellular location">
    <subcellularLocation>
        <location evidence="1">Membrane</location>
        <topology evidence="1">Multi-pass membrane protein</topology>
    </subcellularLocation>
</comment>
<dbReference type="InterPro" id="IPR000326">
    <property type="entry name" value="PAP2/HPO"/>
</dbReference>
<proteinExistence type="inferred from homology"/>
<keyword evidence="4 6" id="KW-1133">Transmembrane helix</keyword>
<dbReference type="Proteomes" id="UP001165083">
    <property type="component" value="Unassembled WGS sequence"/>
</dbReference>
<evidence type="ECO:0000313" key="8">
    <source>
        <dbReference type="EMBL" id="GMF11297.1"/>
    </source>
</evidence>
<dbReference type="Pfam" id="PF01569">
    <property type="entry name" value="PAP2"/>
    <property type="match status" value="1"/>
</dbReference>
<keyword evidence="9" id="KW-1185">Reference proteome</keyword>
<dbReference type="GO" id="GO:0006644">
    <property type="term" value="P:phospholipid metabolic process"/>
    <property type="evidence" value="ECO:0007669"/>
    <property type="project" value="InterPro"/>
</dbReference>
<reference evidence="8" key="1">
    <citation type="submission" date="2023-04" db="EMBL/GenBank/DDBJ databases">
        <title>Phytophthora lilii NBRC 32176.</title>
        <authorList>
            <person name="Ichikawa N."/>
            <person name="Sato H."/>
            <person name="Tonouchi N."/>
        </authorList>
    </citation>
    <scope>NUCLEOTIDE SEQUENCE</scope>
    <source>
        <strain evidence="8">NBRC 32176</strain>
    </source>
</reference>
<dbReference type="GO" id="GO:0046839">
    <property type="term" value="P:phospholipid dephosphorylation"/>
    <property type="evidence" value="ECO:0007669"/>
    <property type="project" value="TreeGrafter"/>
</dbReference>
<comment type="caution">
    <text evidence="8">The sequence shown here is derived from an EMBL/GenBank/DDBJ whole genome shotgun (WGS) entry which is preliminary data.</text>
</comment>
<dbReference type="InterPro" id="IPR036938">
    <property type="entry name" value="PAP2/HPO_sf"/>
</dbReference>
<sequence>MYLVAKSFTLMTVNDRPIPRIEIRLNYTTTIHARDPAVDEKKLHEQGEDTWREELGILDEATLTVSPCVDVDDSGVSTVPMWALIVFGLGIPILTNLLLNYVLPKIRDVRVIPHDVRDFLLSLAQGVTMSTLLTQFTKHATGRFRPSFYDMCGWDYDAVWDGVTNLCTDAAGEQEGRKSFPSGHASFAWVTMLLLTVRWL</sequence>
<organism evidence="8 9">
    <name type="scientific">Phytophthora lilii</name>
    <dbReference type="NCBI Taxonomy" id="2077276"/>
    <lineage>
        <taxon>Eukaryota</taxon>
        <taxon>Sar</taxon>
        <taxon>Stramenopiles</taxon>
        <taxon>Oomycota</taxon>
        <taxon>Peronosporomycetes</taxon>
        <taxon>Peronosporales</taxon>
        <taxon>Peronosporaceae</taxon>
        <taxon>Phytophthora</taxon>
    </lineage>
</organism>
<dbReference type="EMBL" id="BSXW01000072">
    <property type="protein sequence ID" value="GMF11297.1"/>
    <property type="molecule type" value="Genomic_DNA"/>
</dbReference>
<dbReference type="PANTHER" id="PTHR10165:SF35">
    <property type="entry name" value="RE23632P"/>
    <property type="match status" value="1"/>
</dbReference>